<name>A0ABS4QEP1_9NOCA</name>
<comment type="caution">
    <text evidence="3">The sequence shown here is derived from an EMBL/GenBank/DDBJ whole genome shotgun (WGS) entry which is preliminary data.</text>
</comment>
<reference evidence="3 4" key="1">
    <citation type="submission" date="2021-03" db="EMBL/GenBank/DDBJ databases">
        <title>Sequencing the genomes of 1000 actinobacteria strains.</title>
        <authorList>
            <person name="Klenk H.-P."/>
        </authorList>
    </citation>
    <scope>NUCLEOTIDE SEQUENCE [LARGE SCALE GENOMIC DNA]</scope>
    <source>
        <strain evidence="3 4">DSM 45516</strain>
    </source>
</reference>
<sequence length="93" mass="9695">MWLLKGLLFALLGALVLSISATIVFAMNDHPECAAIPGDVGPCGFWPQVGYIGPFVILWGTFLGTGIAAAFLLVAAAIRGLVLALSRRQPAGE</sequence>
<keyword evidence="1" id="KW-0472">Membrane</keyword>
<evidence type="ECO:0000256" key="1">
    <source>
        <dbReference type="SAM" id="Phobius"/>
    </source>
</evidence>
<evidence type="ECO:0000313" key="3">
    <source>
        <dbReference type="EMBL" id="MBP2190169.1"/>
    </source>
</evidence>
<dbReference type="EMBL" id="JAGGMR010000001">
    <property type="protein sequence ID" value="MBP2190169.1"/>
    <property type="molecule type" value="Genomic_DNA"/>
</dbReference>
<dbReference type="Proteomes" id="UP001519325">
    <property type="component" value="Unassembled WGS sequence"/>
</dbReference>
<keyword evidence="2" id="KW-0732">Signal</keyword>
<gene>
    <name evidence="3" type="ORF">BJ987_003070</name>
</gene>
<organism evidence="3 4">
    <name type="scientific">Nocardia goodfellowii</name>
    <dbReference type="NCBI Taxonomy" id="882446"/>
    <lineage>
        <taxon>Bacteria</taxon>
        <taxon>Bacillati</taxon>
        <taxon>Actinomycetota</taxon>
        <taxon>Actinomycetes</taxon>
        <taxon>Mycobacteriales</taxon>
        <taxon>Nocardiaceae</taxon>
        <taxon>Nocardia</taxon>
    </lineage>
</organism>
<dbReference type="RefSeq" id="WP_209889929.1">
    <property type="nucleotide sequence ID" value="NZ_JAGGMR010000001.1"/>
</dbReference>
<evidence type="ECO:0000256" key="2">
    <source>
        <dbReference type="SAM" id="SignalP"/>
    </source>
</evidence>
<accession>A0ABS4QEP1</accession>
<feature type="signal peptide" evidence="2">
    <location>
        <begin position="1"/>
        <end position="26"/>
    </location>
</feature>
<keyword evidence="1" id="KW-1133">Transmembrane helix</keyword>
<feature type="chain" id="PRO_5047057938" evidence="2">
    <location>
        <begin position="27"/>
        <end position="93"/>
    </location>
</feature>
<feature type="transmembrane region" description="Helical" evidence="1">
    <location>
        <begin position="51"/>
        <end position="78"/>
    </location>
</feature>
<keyword evidence="1" id="KW-0812">Transmembrane</keyword>
<keyword evidence="4" id="KW-1185">Reference proteome</keyword>
<protein>
    <submittedName>
        <fullName evidence="3">Uncharacterized protein</fullName>
    </submittedName>
</protein>
<proteinExistence type="predicted"/>
<evidence type="ECO:0000313" key="4">
    <source>
        <dbReference type="Proteomes" id="UP001519325"/>
    </source>
</evidence>